<dbReference type="PANTHER" id="PTHR33570:SF2">
    <property type="entry name" value="CARBOXYMUCONOLACTONE DECARBOXYLASE-LIKE DOMAIN-CONTAINING PROTEIN"/>
    <property type="match status" value="1"/>
</dbReference>
<name>A0A2T1A155_9ACTN</name>
<dbReference type="InterPro" id="IPR029032">
    <property type="entry name" value="AhpD-like"/>
</dbReference>
<dbReference type="Gene3D" id="1.20.1290.10">
    <property type="entry name" value="AhpD-like"/>
    <property type="match status" value="1"/>
</dbReference>
<dbReference type="Pfam" id="PF02627">
    <property type="entry name" value="CMD"/>
    <property type="match status" value="1"/>
</dbReference>
<dbReference type="SUPFAM" id="SSF69118">
    <property type="entry name" value="AhpD-like"/>
    <property type="match status" value="1"/>
</dbReference>
<dbReference type="OrthoDB" id="9802489at2"/>
<dbReference type="Proteomes" id="UP000237752">
    <property type="component" value="Unassembled WGS sequence"/>
</dbReference>
<dbReference type="EMBL" id="PVUE01000006">
    <property type="protein sequence ID" value="PRZ42323.1"/>
    <property type="molecule type" value="Genomic_DNA"/>
</dbReference>
<evidence type="ECO:0000259" key="1">
    <source>
        <dbReference type="Pfam" id="PF02627"/>
    </source>
</evidence>
<proteinExistence type="predicted"/>
<organism evidence="2 3">
    <name type="scientific">Antricoccus suffuscus</name>
    <dbReference type="NCBI Taxonomy" id="1629062"/>
    <lineage>
        <taxon>Bacteria</taxon>
        <taxon>Bacillati</taxon>
        <taxon>Actinomycetota</taxon>
        <taxon>Actinomycetes</taxon>
        <taxon>Geodermatophilales</taxon>
        <taxon>Antricoccaceae</taxon>
        <taxon>Antricoccus</taxon>
    </lineage>
</organism>
<accession>A0A2T1A155</accession>
<reference evidence="2 3" key="1">
    <citation type="submission" date="2018-03" db="EMBL/GenBank/DDBJ databases">
        <title>Genomic Encyclopedia of Archaeal and Bacterial Type Strains, Phase II (KMG-II): from individual species to whole genera.</title>
        <authorList>
            <person name="Goeker M."/>
        </authorList>
    </citation>
    <scope>NUCLEOTIDE SEQUENCE [LARGE SCALE GENOMIC DNA]</scope>
    <source>
        <strain evidence="2 3">DSM 100065</strain>
    </source>
</reference>
<dbReference type="RefSeq" id="WP_106348813.1">
    <property type="nucleotide sequence ID" value="NZ_PVUE01000006.1"/>
</dbReference>
<sequence>MSEDSTTEGNFDAGLEVRKEVLGAAHVERSMANVSEFSRPIQEWVTACGWGTAWARPGLDRRTRSLLNLGMLTALNRMHEFSVHVRGAVRNGCTESEIQEALLQAALYCGAPAALESFRTAEAVLKEIQAEGS</sequence>
<dbReference type="PANTHER" id="PTHR33570">
    <property type="entry name" value="4-CARBOXYMUCONOLACTONE DECARBOXYLASE FAMILY PROTEIN"/>
    <property type="match status" value="1"/>
</dbReference>
<dbReference type="GO" id="GO:0051920">
    <property type="term" value="F:peroxiredoxin activity"/>
    <property type="evidence" value="ECO:0007669"/>
    <property type="project" value="InterPro"/>
</dbReference>
<dbReference type="AlphaFoldDB" id="A0A2T1A155"/>
<evidence type="ECO:0000313" key="3">
    <source>
        <dbReference type="Proteomes" id="UP000237752"/>
    </source>
</evidence>
<comment type="caution">
    <text evidence="2">The sequence shown here is derived from an EMBL/GenBank/DDBJ whole genome shotgun (WGS) entry which is preliminary data.</text>
</comment>
<protein>
    <submittedName>
        <fullName evidence="2">4-carboxymuconolactone decarboxylase</fullName>
    </submittedName>
</protein>
<dbReference type="InterPro" id="IPR052512">
    <property type="entry name" value="4CMD/NDH-1_regulator"/>
</dbReference>
<evidence type="ECO:0000313" key="2">
    <source>
        <dbReference type="EMBL" id="PRZ42323.1"/>
    </source>
</evidence>
<gene>
    <name evidence="2" type="ORF">CLV47_106195</name>
</gene>
<dbReference type="InterPro" id="IPR003779">
    <property type="entry name" value="CMD-like"/>
</dbReference>
<feature type="domain" description="Carboxymuconolactone decarboxylase-like" evidence="1">
    <location>
        <begin position="41"/>
        <end position="122"/>
    </location>
</feature>
<keyword evidence="3" id="KW-1185">Reference proteome</keyword>